<evidence type="ECO:0000313" key="2">
    <source>
        <dbReference type="EMBL" id="TDG74980.1"/>
    </source>
</evidence>
<sequence>MDRKTMEELVAEQRSERKPMANISRTDETHFSINNHEYELVSDPEQTFDEHEFIDRFSTALSRYDYIVGDWGFGQLRLKGFLATSKNNSKSEQISALQDYLFEYCNYGAGYFVLYNKDAKSTKSTSRRNRKPANNQHKTKQTNETHRGGTTKSHANHQRSRTRRKKPYVRERVSSVGKPVTKRENKVDSSGQSSHRHFVIREKETQK</sequence>
<evidence type="ECO:0008006" key="4">
    <source>
        <dbReference type="Google" id="ProtNLM"/>
    </source>
</evidence>
<dbReference type="OrthoDB" id="1650379at2"/>
<dbReference type="Pfam" id="PF06265">
    <property type="entry name" value="YutD-like"/>
    <property type="match status" value="1"/>
</dbReference>
<dbReference type="EMBL" id="PUFO01000071">
    <property type="protein sequence ID" value="TDG74980.1"/>
    <property type="molecule type" value="Genomic_DNA"/>
</dbReference>
<name>A0A4R5NKV9_9LACO</name>
<dbReference type="Gene3D" id="3.50.4.20">
    <property type="match status" value="1"/>
</dbReference>
<gene>
    <name evidence="2" type="ORF">C5L31_000499</name>
</gene>
<dbReference type="Proteomes" id="UP000294854">
    <property type="component" value="Unassembled WGS sequence"/>
</dbReference>
<feature type="region of interest" description="Disordered" evidence="1">
    <location>
        <begin position="120"/>
        <end position="207"/>
    </location>
</feature>
<evidence type="ECO:0000313" key="3">
    <source>
        <dbReference type="Proteomes" id="UP000294854"/>
    </source>
</evidence>
<evidence type="ECO:0000256" key="1">
    <source>
        <dbReference type="SAM" id="MobiDB-lite"/>
    </source>
</evidence>
<protein>
    <recommendedName>
        <fullName evidence="4">Transcriptional regulator</fullName>
    </recommendedName>
</protein>
<proteinExistence type="predicted"/>
<comment type="caution">
    <text evidence="2">The sequence shown here is derived from an EMBL/GenBank/DDBJ whole genome shotgun (WGS) entry which is preliminary data.</text>
</comment>
<feature type="compositionally biased region" description="Basic residues" evidence="1">
    <location>
        <begin position="154"/>
        <end position="167"/>
    </location>
</feature>
<dbReference type="AlphaFoldDB" id="A0A4R5NKV9"/>
<keyword evidence="3" id="KW-1185">Reference proteome</keyword>
<dbReference type="InterPro" id="IPR038141">
    <property type="entry name" value="YutD-like_sf"/>
</dbReference>
<dbReference type="PIRSF" id="PIRSF012565">
    <property type="entry name" value="DUF1027"/>
    <property type="match status" value="1"/>
</dbReference>
<dbReference type="STRING" id="1122149.FD44_GL001543"/>
<dbReference type="RefSeq" id="WP_010620737.1">
    <property type="nucleotide sequence ID" value="NZ_CP042371.1"/>
</dbReference>
<reference evidence="2 3" key="1">
    <citation type="journal article" date="2019" name="Appl. Microbiol. Biotechnol.">
        <title>Uncovering carbohydrate metabolism through a genotype-phenotype association study of 56 lactic acid bacteria genomes.</title>
        <authorList>
            <person name="Buron-Moles G."/>
            <person name="Chailyan A."/>
            <person name="Dolejs I."/>
            <person name="Forster J."/>
            <person name="Miks M.H."/>
        </authorList>
    </citation>
    <scope>NUCLEOTIDE SEQUENCE [LARGE SCALE GENOMIC DNA]</scope>
    <source>
        <strain evidence="2 3">ATCC 49373</strain>
    </source>
</reference>
<accession>A0A4R5NKV9</accession>
<organism evidence="2 3">
    <name type="scientific">Secundilactobacillus malefermentans</name>
    <dbReference type="NCBI Taxonomy" id="176292"/>
    <lineage>
        <taxon>Bacteria</taxon>
        <taxon>Bacillati</taxon>
        <taxon>Bacillota</taxon>
        <taxon>Bacilli</taxon>
        <taxon>Lactobacillales</taxon>
        <taxon>Lactobacillaceae</taxon>
        <taxon>Secundilactobacillus</taxon>
    </lineage>
</organism>
<dbReference type="InterPro" id="IPR009370">
    <property type="entry name" value="YutD-like"/>
</dbReference>